<gene>
    <name evidence="1" type="ORF">BDD43_1805</name>
</gene>
<dbReference type="RefSeq" id="WP_121197337.1">
    <property type="nucleotide sequence ID" value="NZ_RBKU01000001.1"/>
</dbReference>
<organism evidence="1 2">
    <name type="scientific">Mucilaginibacter gracilis</name>
    <dbReference type="NCBI Taxonomy" id="423350"/>
    <lineage>
        <taxon>Bacteria</taxon>
        <taxon>Pseudomonadati</taxon>
        <taxon>Bacteroidota</taxon>
        <taxon>Sphingobacteriia</taxon>
        <taxon>Sphingobacteriales</taxon>
        <taxon>Sphingobacteriaceae</taxon>
        <taxon>Mucilaginibacter</taxon>
    </lineage>
</organism>
<evidence type="ECO:0000313" key="2">
    <source>
        <dbReference type="Proteomes" id="UP000268007"/>
    </source>
</evidence>
<sequence>MRGLFLAIILSFTCAVCRADGQPDLKVLRKQLLLAIDNGRVTDSLYNALNLSAKKTPLTTAYIGALDALKAKHTWNPYNKIKYLNLSEKQLQQAVSQDPHNIEILFMRFSIQHNVPGFLGFGKNLDADMQEMLTQLNRKNYGTADKELTISIIKFLIDCKRCTVVENDKLYKQLAAL</sequence>
<dbReference type="EMBL" id="RBKU01000001">
    <property type="protein sequence ID" value="RKR81655.1"/>
    <property type="molecule type" value="Genomic_DNA"/>
</dbReference>
<proteinExistence type="predicted"/>
<dbReference type="OrthoDB" id="663842at2"/>
<dbReference type="AlphaFoldDB" id="A0A495IY71"/>
<dbReference type="Proteomes" id="UP000268007">
    <property type="component" value="Unassembled WGS sequence"/>
</dbReference>
<comment type="caution">
    <text evidence="1">The sequence shown here is derived from an EMBL/GenBank/DDBJ whole genome shotgun (WGS) entry which is preliminary data.</text>
</comment>
<keyword evidence="2" id="KW-1185">Reference proteome</keyword>
<name>A0A495IY71_9SPHI</name>
<protein>
    <submittedName>
        <fullName evidence="1">Uncharacterized protein</fullName>
    </submittedName>
</protein>
<accession>A0A495IY71</accession>
<evidence type="ECO:0000313" key="1">
    <source>
        <dbReference type="EMBL" id="RKR81655.1"/>
    </source>
</evidence>
<reference evidence="1 2" key="1">
    <citation type="submission" date="2018-10" db="EMBL/GenBank/DDBJ databases">
        <title>Genomic Encyclopedia of Archaeal and Bacterial Type Strains, Phase II (KMG-II): from individual species to whole genera.</title>
        <authorList>
            <person name="Goeker M."/>
        </authorList>
    </citation>
    <scope>NUCLEOTIDE SEQUENCE [LARGE SCALE GENOMIC DNA]</scope>
    <source>
        <strain evidence="1 2">DSM 18602</strain>
    </source>
</reference>